<organism evidence="3 4">
    <name type="scientific">Sphingobacterium wenxiniae</name>
    <dbReference type="NCBI Taxonomy" id="683125"/>
    <lineage>
        <taxon>Bacteria</taxon>
        <taxon>Pseudomonadati</taxon>
        <taxon>Bacteroidota</taxon>
        <taxon>Sphingobacteriia</taxon>
        <taxon>Sphingobacteriales</taxon>
        <taxon>Sphingobacteriaceae</taxon>
        <taxon>Sphingobacterium</taxon>
    </lineage>
</organism>
<name>A0A1I6RBB4_9SPHI</name>
<dbReference type="RefSeq" id="WP_093364530.1">
    <property type="nucleotide sequence ID" value="NZ_FOZZ01000003.1"/>
</dbReference>
<dbReference type="AlphaFoldDB" id="A0A1I6RBB4"/>
<proteinExistence type="predicted"/>
<keyword evidence="4" id="KW-1185">Reference proteome</keyword>
<protein>
    <submittedName>
        <fullName evidence="3">PH domain-containing protein</fullName>
    </submittedName>
</protein>
<dbReference type="STRING" id="683125.SAMN05660206_103322"/>
<dbReference type="OrthoDB" id="1437824at2"/>
<dbReference type="Proteomes" id="UP000198785">
    <property type="component" value="Unassembled WGS sequence"/>
</dbReference>
<keyword evidence="1" id="KW-1133">Transmembrane helix</keyword>
<dbReference type="GO" id="GO:0030153">
    <property type="term" value="P:bacteriocin immunity"/>
    <property type="evidence" value="ECO:0007669"/>
    <property type="project" value="InterPro"/>
</dbReference>
<evidence type="ECO:0000313" key="3">
    <source>
        <dbReference type="EMBL" id="SFS62019.1"/>
    </source>
</evidence>
<reference evidence="3 4" key="1">
    <citation type="submission" date="2016-10" db="EMBL/GenBank/DDBJ databases">
        <authorList>
            <person name="de Groot N.N."/>
        </authorList>
    </citation>
    <scope>NUCLEOTIDE SEQUENCE [LARGE SCALE GENOMIC DNA]</scope>
    <source>
        <strain evidence="3 4">DSM 22789</strain>
    </source>
</reference>
<keyword evidence="1" id="KW-0812">Transmembrane</keyword>
<sequence length="156" mass="18048">MINFGPQTGIKPLLPIYGFTTLILIPTFIIFISTKADIIVWCGLLLFSYTFISIAYFIAQKTTRYWIEGDFLHYKTLFLKGKIAIHSIRKLEVNTSCWLSNKPSTSNTKGIIIYFNKYDDTFITPENNTELVNELVRINPTIEVFTKDRHLSKKDI</sequence>
<gene>
    <name evidence="3" type="ORF">SAMN05660206_103322</name>
</gene>
<evidence type="ECO:0000313" key="4">
    <source>
        <dbReference type="Proteomes" id="UP000198785"/>
    </source>
</evidence>
<evidence type="ECO:0000256" key="1">
    <source>
        <dbReference type="SAM" id="Phobius"/>
    </source>
</evidence>
<dbReference type="InterPro" id="IPR009589">
    <property type="entry name" value="PH_YyaB-like"/>
</dbReference>
<dbReference type="EMBL" id="FOZZ01000003">
    <property type="protein sequence ID" value="SFS62019.1"/>
    <property type="molecule type" value="Genomic_DNA"/>
</dbReference>
<feature type="transmembrane region" description="Helical" evidence="1">
    <location>
        <begin position="38"/>
        <end position="59"/>
    </location>
</feature>
<dbReference type="Pfam" id="PF06713">
    <property type="entry name" value="bPH_4"/>
    <property type="match status" value="1"/>
</dbReference>
<feature type="domain" description="Uncharacterized protein YyaB-like PH" evidence="2">
    <location>
        <begin position="63"/>
        <end position="139"/>
    </location>
</feature>
<feature type="transmembrane region" description="Helical" evidence="1">
    <location>
        <begin position="12"/>
        <end position="32"/>
    </location>
</feature>
<accession>A0A1I6RBB4</accession>
<evidence type="ECO:0000259" key="2">
    <source>
        <dbReference type="Pfam" id="PF06713"/>
    </source>
</evidence>
<keyword evidence="1" id="KW-0472">Membrane</keyword>